<comment type="caution">
    <text evidence="5">The sequence shown here is derived from an EMBL/GenBank/DDBJ whole genome shotgun (WGS) entry which is preliminary data.</text>
</comment>
<dbReference type="InterPro" id="IPR000198">
    <property type="entry name" value="RhoGAP_dom"/>
</dbReference>
<dbReference type="AlphaFoldDB" id="A0AAD9KKK5"/>
<feature type="region of interest" description="Disordered" evidence="3">
    <location>
        <begin position="245"/>
        <end position="340"/>
    </location>
</feature>
<gene>
    <name evidence="5" type="ORF">NP493_969g00021</name>
</gene>
<dbReference type="SUPFAM" id="SSF50044">
    <property type="entry name" value="SH3-domain"/>
    <property type="match status" value="1"/>
</dbReference>
<evidence type="ECO:0000256" key="3">
    <source>
        <dbReference type="SAM" id="MobiDB-lite"/>
    </source>
</evidence>
<dbReference type="CDD" id="cd11882">
    <property type="entry name" value="SH3_GRAF-like"/>
    <property type="match status" value="1"/>
</dbReference>
<dbReference type="FunFam" id="2.30.30.40:FF:000055">
    <property type="entry name" value="rho GTPase-activating protein 26 isoform X1"/>
    <property type="match status" value="1"/>
</dbReference>
<dbReference type="GO" id="GO:0007165">
    <property type="term" value="P:signal transduction"/>
    <property type="evidence" value="ECO:0007669"/>
    <property type="project" value="InterPro"/>
</dbReference>
<dbReference type="SMART" id="SM00324">
    <property type="entry name" value="RhoGAP"/>
    <property type="match status" value="1"/>
</dbReference>
<dbReference type="Proteomes" id="UP001209878">
    <property type="component" value="Unassembled WGS sequence"/>
</dbReference>
<proteinExistence type="predicted"/>
<dbReference type="SUPFAM" id="SSF48350">
    <property type="entry name" value="GTPase activation domain, GAP"/>
    <property type="match status" value="1"/>
</dbReference>
<keyword evidence="6" id="KW-1185">Reference proteome</keyword>
<feature type="compositionally biased region" description="Polar residues" evidence="3">
    <location>
        <begin position="290"/>
        <end position="318"/>
    </location>
</feature>
<evidence type="ECO:0000256" key="1">
    <source>
        <dbReference type="ARBA" id="ARBA00022443"/>
    </source>
</evidence>
<reference evidence="5" key="1">
    <citation type="journal article" date="2023" name="Mol. Biol. Evol.">
        <title>Third-Generation Sequencing Reveals the Adaptive Role of the Epigenome in Three Deep-Sea Polychaetes.</title>
        <authorList>
            <person name="Perez M."/>
            <person name="Aroh O."/>
            <person name="Sun Y."/>
            <person name="Lan Y."/>
            <person name="Juniper S.K."/>
            <person name="Young C.R."/>
            <person name="Angers B."/>
            <person name="Qian P.Y."/>
        </authorList>
    </citation>
    <scope>NUCLEOTIDE SEQUENCE</scope>
    <source>
        <strain evidence="5">R07B-5</strain>
    </source>
</reference>
<dbReference type="Gene3D" id="2.30.30.40">
    <property type="entry name" value="SH3 Domains"/>
    <property type="match status" value="1"/>
</dbReference>
<feature type="compositionally biased region" description="Polar residues" evidence="3">
    <location>
        <begin position="328"/>
        <end position="337"/>
    </location>
</feature>
<evidence type="ECO:0000313" key="6">
    <source>
        <dbReference type="Proteomes" id="UP001209878"/>
    </source>
</evidence>
<evidence type="ECO:0000313" key="5">
    <source>
        <dbReference type="EMBL" id="KAK2172365.1"/>
    </source>
</evidence>
<dbReference type="Pfam" id="PF00620">
    <property type="entry name" value="RhoGAP"/>
    <property type="match status" value="1"/>
</dbReference>
<dbReference type="InterPro" id="IPR008936">
    <property type="entry name" value="Rho_GTPase_activation_prot"/>
</dbReference>
<protein>
    <recommendedName>
        <fullName evidence="4">SH3 domain-containing protein</fullName>
    </recommendedName>
</protein>
<dbReference type="PANTHER" id="PTHR12552">
    <property type="entry name" value="OLIGOPHRENIN 1"/>
    <property type="match status" value="1"/>
</dbReference>
<organism evidence="5 6">
    <name type="scientific">Ridgeia piscesae</name>
    <name type="common">Tubeworm</name>
    <dbReference type="NCBI Taxonomy" id="27915"/>
    <lineage>
        <taxon>Eukaryota</taxon>
        <taxon>Metazoa</taxon>
        <taxon>Spiralia</taxon>
        <taxon>Lophotrochozoa</taxon>
        <taxon>Annelida</taxon>
        <taxon>Polychaeta</taxon>
        <taxon>Sedentaria</taxon>
        <taxon>Canalipalpata</taxon>
        <taxon>Sabellida</taxon>
        <taxon>Siboglinidae</taxon>
        <taxon>Ridgeia</taxon>
    </lineage>
</organism>
<dbReference type="SMART" id="SM00326">
    <property type="entry name" value="SH3"/>
    <property type="match status" value="1"/>
</dbReference>
<dbReference type="InterPro" id="IPR001452">
    <property type="entry name" value="SH3_domain"/>
</dbReference>
<feature type="domain" description="SH3" evidence="4">
    <location>
        <begin position="339"/>
        <end position="398"/>
    </location>
</feature>
<dbReference type="Gene3D" id="1.10.555.10">
    <property type="entry name" value="Rho GTPase activation protein"/>
    <property type="match status" value="2"/>
</dbReference>
<evidence type="ECO:0000259" key="4">
    <source>
        <dbReference type="PROSITE" id="PS50002"/>
    </source>
</evidence>
<dbReference type="InterPro" id="IPR047234">
    <property type="entry name" value="GRAF_fam"/>
</dbReference>
<dbReference type="Pfam" id="PF14604">
    <property type="entry name" value="SH3_9"/>
    <property type="match status" value="1"/>
</dbReference>
<dbReference type="EMBL" id="JAODUO010000968">
    <property type="protein sequence ID" value="KAK2172365.1"/>
    <property type="molecule type" value="Genomic_DNA"/>
</dbReference>
<dbReference type="InterPro" id="IPR036028">
    <property type="entry name" value="SH3-like_dom_sf"/>
</dbReference>
<dbReference type="PANTHER" id="PTHR12552:SF1">
    <property type="entry name" value="RHO GTPASE-ACTIVATING PROTEIN GRAF"/>
    <property type="match status" value="1"/>
</dbReference>
<keyword evidence="1 2" id="KW-0728">SH3 domain</keyword>
<name>A0AAD9KKK5_RIDPI</name>
<dbReference type="GO" id="GO:0005096">
    <property type="term" value="F:GTPase activator activity"/>
    <property type="evidence" value="ECO:0007669"/>
    <property type="project" value="InterPro"/>
</dbReference>
<feature type="compositionally biased region" description="Low complexity" evidence="3">
    <location>
        <begin position="273"/>
        <end position="289"/>
    </location>
</feature>
<sequence>MIMEALVTGWNKYYCSYQKENKIFTMIPYNQVTSKGVLLSSSLFLSVARPMAPMTLQAISEEDLRLWLNAMDGKEPIYSNTPNSHEFDSLLDDVGFNFIKKCVAAIEKRSLEEQGLYRVVGVSSKINKLTSMGLGKTLPEPLMTFKLHHKFIAASSLNNSFFDPSHTHRVAEQSSKNLMTVVNIAVCFGPTLMRSREETMAAIMNIKFCNIVVEILIDNYEKIFKTAPEGADITNSRVLGGATASPRPLSHVYPRMPGGDAPARPLYPTDHNSYSTEGSSTESLGSKGSVTNSHAVATATLSTDSSRSPTQRHNNSVTERLGHCRSEPSMTPQSPTPMLSVRTARTLYSCEAENESELSFEPNQIIQNARLSREPGWLEGVLDGRVGLVPSNYVEFLD</sequence>
<evidence type="ECO:0000256" key="2">
    <source>
        <dbReference type="PROSITE-ProRule" id="PRU00192"/>
    </source>
</evidence>
<dbReference type="PROSITE" id="PS50002">
    <property type="entry name" value="SH3"/>
    <property type="match status" value="1"/>
</dbReference>
<accession>A0AAD9KKK5</accession>